<dbReference type="Proteomes" id="UP000642107">
    <property type="component" value="Unassembled WGS sequence"/>
</dbReference>
<sequence length="291" mass="29143">MSTTISRSTRRACLPVAVLAPTALLLAACANPDVPGSQAPADATYAPLTDAREAVGTWTVGDAAADNGAVLQISAGMNLWLDCGLVDVSYLVGTDGALLTDAWSGSGACDLPGVPAWLGDATSIATAGDDLVLLAADGTPTATLTAGGTPKVPADVSAELAQDPVLDDVLRAALDPTSPTLPSGVTAATMNELVGHWLPATPVGEPEASYLALAADGTWTGSDGCNGAQGLWLSDKGSWRATSGPQTLIYCEGVQMPMFASTARAAGLGADGSLVLVDAEGAELVRLVKKA</sequence>
<evidence type="ECO:0000256" key="1">
    <source>
        <dbReference type="SAM" id="SignalP"/>
    </source>
</evidence>
<evidence type="ECO:0000313" key="3">
    <source>
        <dbReference type="Proteomes" id="UP000642107"/>
    </source>
</evidence>
<feature type="signal peptide" evidence="1">
    <location>
        <begin position="1"/>
        <end position="27"/>
    </location>
</feature>
<feature type="chain" id="PRO_5046147678" description="META domain-containing protein" evidence="1">
    <location>
        <begin position="28"/>
        <end position="291"/>
    </location>
</feature>
<proteinExistence type="predicted"/>
<protein>
    <recommendedName>
        <fullName evidence="4">META domain-containing protein</fullName>
    </recommendedName>
</protein>
<keyword evidence="1" id="KW-0732">Signal</keyword>
<evidence type="ECO:0000313" key="2">
    <source>
        <dbReference type="EMBL" id="MBD9699970.1"/>
    </source>
</evidence>
<reference evidence="2 3" key="1">
    <citation type="submission" date="2020-09" db="EMBL/GenBank/DDBJ databases">
        <title>Flavimobilis rhizosphaerae sp. nov., isolated from rhizosphere soil of Spartina alterniflora.</title>
        <authorList>
            <person name="Hanqin C."/>
        </authorList>
    </citation>
    <scope>NUCLEOTIDE SEQUENCE [LARGE SCALE GENOMIC DNA]</scope>
    <source>
        <strain evidence="2 3">GY 10621</strain>
    </source>
</reference>
<dbReference type="InterPro" id="IPR006311">
    <property type="entry name" value="TAT_signal"/>
</dbReference>
<keyword evidence="3" id="KW-1185">Reference proteome</keyword>
<dbReference type="PROSITE" id="PS51318">
    <property type="entry name" value="TAT"/>
    <property type="match status" value="1"/>
</dbReference>
<dbReference type="RefSeq" id="WP_192280774.1">
    <property type="nucleotide sequence ID" value="NZ_JACZDF010000006.1"/>
</dbReference>
<evidence type="ECO:0008006" key="4">
    <source>
        <dbReference type="Google" id="ProtNLM"/>
    </source>
</evidence>
<name>A0ABR9DVD2_9MICO</name>
<dbReference type="EMBL" id="JACZDF010000006">
    <property type="protein sequence ID" value="MBD9699970.1"/>
    <property type="molecule type" value="Genomic_DNA"/>
</dbReference>
<organism evidence="2 3">
    <name type="scientific">Flavimobilis rhizosphaerae</name>
    <dbReference type="NCBI Taxonomy" id="2775421"/>
    <lineage>
        <taxon>Bacteria</taxon>
        <taxon>Bacillati</taxon>
        <taxon>Actinomycetota</taxon>
        <taxon>Actinomycetes</taxon>
        <taxon>Micrococcales</taxon>
        <taxon>Jonesiaceae</taxon>
        <taxon>Flavimobilis</taxon>
    </lineage>
</organism>
<accession>A0ABR9DVD2</accession>
<dbReference type="PROSITE" id="PS51257">
    <property type="entry name" value="PROKAR_LIPOPROTEIN"/>
    <property type="match status" value="1"/>
</dbReference>
<comment type="caution">
    <text evidence="2">The sequence shown here is derived from an EMBL/GenBank/DDBJ whole genome shotgun (WGS) entry which is preliminary data.</text>
</comment>
<gene>
    <name evidence="2" type="ORF">IGS67_10775</name>
</gene>